<organism evidence="1 2">
    <name type="scientific">Heyndrickxia sporothermodurans</name>
    <dbReference type="NCBI Taxonomy" id="46224"/>
    <lineage>
        <taxon>Bacteria</taxon>
        <taxon>Bacillati</taxon>
        <taxon>Bacillota</taxon>
        <taxon>Bacilli</taxon>
        <taxon>Bacillales</taxon>
        <taxon>Bacillaceae</taxon>
        <taxon>Heyndrickxia</taxon>
    </lineage>
</organism>
<dbReference type="PATRIC" id="fig|46224.3.peg.2906"/>
<proteinExistence type="predicted"/>
<dbReference type="RefSeq" id="WP_160331437.1">
    <property type="nucleotide sequence ID" value="NZ_JBHJSX010000030.1"/>
</dbReference>
<dbReference type="EMBL" id="LQYN01000045">
    <property type="protein sequence ID" value="KYD07417.1"/>
    <property type="molecule type" value="Genomic_DNA"/>
</dbReference>
<keyword evidence="2" id="KW-1185">Reference proteome</keyword>
<gene>
    <name evidence="1" type="ORF">B4102_2988</name>
</gene>
<sequence>MSKQVAEVFQYHYQKRSKKRNLTVRVITVIHYIMKKTPNEAQDSIFKSNLVVKASE</sequence>
<protein>
    <submittedName>
        <fullName evidence="1">Uncharacterized protein</fullName>
    </submittedName>
</protein>
<evidence type="ECO:0000313" key="2">
    <source>
        <dbReference type="Proteomes" id="UP000075666"/>
    </source>
</evidence>
<dbReference type="AlphaFoldDB" id="A0A150L536"/>
<evidence type="ECO:0000313" key="1">
    <source>
        <dbReference type="EMBL" id="KYD07417.1"/>
    </source>
</evidence>
<reference evidence="1 2" key="1">
    <citation type="submission" date="2016-01" db="EMBL/GenBank/DDBJ databases">
        <title>Genome Sequences of Twelve Sporeforming Bacillus Species Isolated from Foods.</title>
        <authorList>
            <person name="Berendsen E.M."/>
            <person name="Wells-Bennik M.H."/>
            <person name="Krawcyk A.O."/>
            <person name="De Jong A."/>
            <person name="Holsappel S."/>
            <person name="Eijlander R.T."/>
            <person name="Kuipers O.P."/>
        </authorList>
    </citation>
    <scope>NUCLEOTIDE SEQUENCE [LARGE SCALE GENOMIC DNA]</scope>
    <source>
        <strain evidence="1 2">B4102</strain>
    </source>
</reference>
<comment type="caution">
    <text evidence="1">The sequence shown here is derived from an EMBL/GenBank/DDBJ whole genome shotgun (WGS) entry which is preliminary data.</text>
</comment>
<dbReference type="Proteomes" id="UP000075666">
    <property type="component" value="Unassembled WGS sequence"/>
</dbReference>
<name>A0A150L536_9BACI</name>
<dbReference type="OrthoDB" id="9791273at2"/>
<accession>A0A150L536</accession>